<sequence length="116" mass="13394">MFEVGRKKWVENAKALESTFVRYYSRKCSVSVRKINPKVPRRKPIPLLNRSTTSASKMVLSPSPTLGFTPRFPFFFLLSFISQLGFKNITQRFNFACDTCVCDCHALIRSLTVMKY</sequence>
<accession>A0AAE0EH86</accession>
<reference evidence="1" key="1">
    <citation type="journal article" date="2023" name="Plant J.">
        <title>Genome sequences and population genomics provide insights into the demographic history, inbreeding, and mutation load of two 'living fossil' tree species of Dipteronia.</title>
        <authorList>
            <person name="Feng Y."/>
            <person name="Comes H.P."/>
            <person name="Chen J."/>
            <person name="Zhu S."/>
            <person name="Lu R."/>
            <person name="Zhang X."/>
            <person name="Li P."/>
            <person name="Qiu J."/>
            <person name="Olsen K.M."/>
            <person name="Qiu Y."/>
        </authorList>
    </citation>
    <scope>NUCLEOTIDE SEQUENCE</scope>
    <source>
        <strain evidence="1">NBL</strain>
    </source>
</reference>
<organism evidence="1 2">
    <name type="scientific">Dipteronia sinensis</name>
    <dbReference type="NCBI Taxonomy" id="43782"/>
    <lineage>
        <taxon>Eukaryota</taxon>
        <taxon>Viridiplantae</taxon>
        <taxon>Streptophyta</taxon>
        <taxon>Embryophyta</taxon>
        <taxon>Tracheophyta</taxon>
        <taxon>Spermatophyta</taxon>
        <taxon>Magnoliopsida</taxon>
        <taxon>eudicotyledons</taxon>
        <taxon>Gunneridae</taxon>
        <taxon>Pentapetalae</taxon>
        <taxon>rosids</taxon>
        <taxon>malvids</taxon>
        <taxon>Sapindales</taxon>
        <taxon>Sapindaceae</taxon>
        <taxon>Hippocastanoideae</taxon>
        <taxon>Acereae</taxon>
        <taxon>Dipteronia</taxon>
    </lineage>
</organism>
<dbReference type="EMBL" id="JANJYJ010000002">
    <property type="protein sequence ID" value="KAK3228231.1"/>
    <property type="molecule type" value="Genomic_DNA"/>
</dbReference>
<comment type="caution">
    <text evidence="1">The sequence shown here is derived from an EMBL/GenBank/DDBJ whole genome shotgun (WGS) entry which is preliminary data.</text>
</comment>
<keyword evidence="2" id="KW-1185">Reference proteome</keyword>
<evidence type="ECO:0000313" key="1">
    <source>
        <dbReference type="EMBL" id="KAK3228231.1"/>
    </source>
</evidence>
<evidence type="ECO:0000313" key="2">
    <source>
        <dbReference type="Proteomes" id="UP001281410"/>
    </source>
</evidence>
<gene>
    <name evidence="1" type="ORF">Dsin_008093</name>
</gene>
<name>A0AAE0EH86_9ROSI</name>
<protein>
    <submittedName>
        <fullName evidence="1">Uncharacterized protein</fullName>
    </submittedName>
</protein>
<dbReference type="Proteomes" id="UP001281410">
    <property type="component" value="Unassembled WGS sequence"/>
</dbReference>
<dbReference type="AlphaFoldDB" id="A0AAE0EH86"/>
<proteinExistence type="predicted"/>